<name>A0AAE3LKT8_9BACT</name>
<accession>A0AAE3LKT8</accession>
<dbReference type="EMBL" id="JAOTPL010000012">
    <property type="protein sequence ID" value="MCU7694679.1"/>
    <property type="molecule type" value="Genomic_DNA"/>
</dbReference>
<proteinExistence type="predicted"/>
<evidence type="ECO:0000313" key="1">
    <source>
        <dbReference type="EMBL" id="MCU7694679.1"/>
    </source>
</evidence>
<reference evidence="1" key="1">
    <citation type="submission" date="2022-10" db="EMBL/GenBank/DDBJ databases">
        <authorList>
            <person name="Kim H.S."/>
            <person name="Kim J.-S."/>
            <person name="Suh M.K."/>
            <person name="Eom M.K."/>
            <person name="Lee J.-S."/>
        </authorList>
    </citation>
    <scope>NUCLEOTIDE SEQUENCE</scope>
    <source>
        <strain evidence="1">LIP-5</strain>
    </source>
</reference>
<keyword evidence="2" id="KW-1185">Reference proteome</keyword>
<organism evidence="1 2">
    <name type="scientific">Haoranjiania flava</name>
    <dbReference type="NCBI Taxonomy" id="1856322"/>
    <lineage>
        <taxon>Bacteria</taxon>
        <taxon>Pseudomonadati</taxon>
        <taxon>Bacteroidota</taxon>
        <taxon>Chitinophagia</taxon>
        <taxon>Chitinophagales</taxon>
        <taxon>Chitinophagaceae</taxon>
        <taxon>Haoranjiania</taxon>
    </lineage>
</organism>
<comment type="caution">
    <text evidence="1">The sequence shown here is derived from an EMBL/GenBank/DDBJ whole genome shotgun (WGS) entry which is preliminary data.</text>
</comment>
<sequence>MMFKAENHIRNIRHIVLMWFILFALSPCVVKGVLLSAANAGYSKPLKKSKTTAPTSSCQYSQNDNQQIPVVKQPDTHKEIEPFNVSENLFIVVRFTKINGKYSKTPSGNSLPKYILYKCLKLDVA</sequence>
<evidence type="ECO:0000313" key="2">
    <source>
        <dbReference type="Proteomes" id="UP001209317"/>
    </source>
</evidence>
<dbReference type="AlphaFoldDB" id="A0AAE3LKT8"/>
<protein>
    <submittedName>
        <fullName evidence="1">Uncharacterized protein</fullName>
    </submittedName>
</protein>
<gene>
    <name evidence="1" type="ORF">OD355_09150</name>
</gene>
<dbReference type="Proteomes" id="UP001209317">
    <property type="component" value="Unassembled WGS sequence"/>
</dbReference>
<dbReference type="RefSeq" id="WP_263038165.1">
    <property type="nucleotide sequence ID" value="NZ_JAOTPL010000012.1"/>
</dbReference>